<dbReference type="AlphaFoldDB" id="I6TAQ4"/>
<dbReference type="KEGG" id="ehr:EHR_07215"/>
<evidence type="ECO:0000313" key="1">
    <source>
        <dbReference type="EMBL" id="AFM70379.1"/>
    </source>
</evidence>
<gene>
    <name evidence="1" type="ordered locus">EHR_07215</name>
</gene>
<accession>I6TAQ4</accession>
<keyword evidence="2" id="KW-1185">Reference proteome</keyword>
<dbReference type="Proteomes" id="UP000002895">
    <property type="component" value="Chromosome"/>
</dbReference>
<protein>
    <submittedName>
        <fullName evidence="1">Uncharacterized protein</fullName>
    </submittedName>
</protein>
<evidence type="ECO:0000313" key="2">
    <source>
        <dbReference type="Proteomes" id="UP000002895"/>
    </source>
</evidence>
<organism evidence="1 2">
    <name type="scientific">Enterococcus hirae (strain ATCC 9790 / DSM 20160 / JCM 8729 / LMG 6399 / NBRC 3181 / NCIMB 6459 / NCDO 1258 / NCTC 12367 / WDCM 00089 / R)</name>
    <dbReference type="NCBI Taxonomy" id="768486"/>
    <lineage>
        <taxon>Bacteria</taxon>
        <taxon>Bacillati</taxon>
        <taxon>Bacillota</taxon>
        <taxon>Bacilli</taxon>
        <taxon>Lactobacillales</taxon>
        <taxon>Enterococcaceae</taxon>
        <taxon>Enterococcus</taxon>
    </lineage>
</organism>
<sequence length="76" mass="9021">MSSLNEPNELNEPKFPKTFLVFVEFRFFYHSFSIGVQDLAIGYLKKFLKVFGINTVFEKKNFKLRNKTFVPSLFFV</sequence>
<proteinExistence type="predicted"/>
<reference evidence="1 2" key="1">
    <citation type="journal article" date="2012" name="J. Bacteriol.">
        <title>Genome sequence of Enterococcus hirae (Streptococcus faecalis) ATCC 9790, a model organism for the study of ion transport, bioenergetics, and copper homeostasis.</title>
        <authorList>
            <person name="Gaechter T."/>
            <person name="Wunderlin C."/>
            <person name="Schmidheini T."/>
            <person name="Solioz M."/>
        </authorList>
    </citation>
    <scope>NUCLEOTIDE SEQUENCE [LARGE SCALE GENOMIC DNA]</scope>
    <source>
        <strain evidence="2">ATCC 9790 / DSM 20160 / JCM 8729 / LMG 6399 / NBRC 3181 / NCIMB 6459 / NCDO 1258 / NCTC 12367 / WDCM 00089 / R</strain>
    </source>
</reference>
<name>I6TAQ4_ENTHA</name>
<dbReference type="EMBL" id="CP003504">
    <property type="protein sequence ID" value="AFM70379.1"/>
    <property type="molecule type" value="Genomic_DNA"/>
</dbReference>
<dbReference type="HOGENOM" id="CLU_2648916_0_0_9"/>